<reference evidence="3" key="1">
    <citation type="journal article" date="2019" name="Int. J. Syst. Evol. Microbiol.">
        <title>The Global Catalogue of Microorganisms (GCM) 10K type strain sequencing project: providing services to taxonomists for standard genome sequencing and annotation.</title>
        <authorList>
            <consortium name="The Broad Institute Genomics Platform"/>
            <consortium name="The Broad Institute Genome Sequencing Center for Infectious Disease"/>
            <person name="Wu L."/>
            <person name="Ma J."/>
        </authorList>
    </citation>
    <scope>NUCLEOTIDE SEQUENCE [LARGE SCALE GENOMIC DNA]</scope>
    <source>
        <strain evidence="3">CGMCC 1.12811</strain>
    </source>
</reference>
<evidence type="ECO:0000313" key="3">
    <source>
        <dbReference type="Proteomes" id="UP000658793"/>
    </source>
</evidence>
<feature type="domain" description="DUF7660" evidence="1">
    <location>
        <begin position="13"/>
        <end position="85"/>
    </location>
</feature>
<evidence type="ECO:0000313" key="2">
    <source>
        <dbReference type="EMBL" id="GGA86298.1"/>
    </source>
</evidence>
<sequence length="85" mass="10051">MNDTLNDFKVKDRQSFIKFLDLLRKNFLDNPESWENKTLPDFLEALSAYTEDVQGYYDNMKLNVNADKPDWSTFADIFKGAKIYE</sequence>
<dbReference type="EMBL" id="BMGA01000009">
    <property type="protein sequence ID" value="GGA86298.1"/>
    <property type="molecule type" value="Genomic_DNA"/>
</dbReference>
<dbReference type="RefSeq" id="WP_188495238.1">
    <property type="nucleotide sequence ID" value="NZ_BMGA01000009.1"/>
</dbReference>
<name>A0ABQ1HQS4_9FLAO</name>
<dbReference type="Proteomes" id="UP000658793">
    <property type="component" value="Unassembled WGS sequence"/>
</dbReference>
<accession>A0ABQ1HQS4</accession>
<organism evidence="2 3">
    <name type="scientific">Flavobacterium palustre</name>
    <dbReference type="NCBI Taxonomy" id="1476463"/>
    <lineage>
        <taxon>Bacteria</taxon>
        <taxon>Pseudomonadati</taxon>
        <taxon>Bacteroidota</taxon>
        <taxon>Flavobacteriia</taxon>
        <taxon>Flavobacteriales</taxon>
        <taxon>Flavobacteriaceae</taxon>
        <taxon>Flavobacterium</taxon>
    </lineage>
</organism>
<dbReference type="Pfam" id="PF24693">
    <property type="entry name" value="DUF7660"/>
    <property type="match status" value="1"/>
</dbReference>
<protein>
    <recommendedName>
        <fullName evidence="1">DUF7660 domain-containing protein</fullName>
    </recommendedName>
</protein>
<evidence type="ECO:0000259" key="1">
    <source>
        <dbReference type="Pfam" id="PF24693"/>
    </source>
</evidence>
<comment type="caution">
    <text evidence="2">The sequence shown here is derived from an EMBL/GenBank/DDBJ whole genome shotgun (WGS) entry which is preliminary data.</text>
</comment>
<dbReference type="InterPro" id="IPR056077">
    <property type="entry name" value="DUF7660"/>
</dbReference>
<keyword evidence="3" id="KW-1185">Reference proteome</keyword>
<proteinExistence type="predicted"/>
<gene>
    <name evidence="2" type="ORF">GCM10008015_28750</name>
</gene>